<dbReference type="Proteomes" id="UP000029737">
    <property type="component" value="Unassembled WGS sequence"/>
</dbReference>
<dbReference type="AlphaFoldDB" id="A0A099D2U1"/>
<dbReference type="KEGG" id="aey:CDG81_18040"/>
<accession>A0A099D2U1</accession>
<evidence type="ECO:0000313" key="4">
    <source>
        <dbReference type="Proteomes" id="UP000029737"/>
    </source>
</evidence>
<reference evidence="3 4" key="1">
    <citation type="journal article" date="2014" name="PLoS ONE">
        <title>Identification and Characterization of a New Erythromycin Biosynthetic Gene Cluster in Actinopolyspora erythraea YIM90600, a Novel Erythronolide-Producing Halophilic Actinomycete Isolated from Salt Field.</title>
        <authorList>
            <person name="Chen D."/>
            <person name="Feng J."/>
            <person name="Huang L."/>
            <person name="Zhang Q."/>
            <person name="Wu J."/>
            <person name="Zhu X."/>
            <person name="Duan Y."/>
            <person name="Xu Z."/>
        </authorList>
    </citation>
    <scope>NUCLEOTIDE SEQUENCE [LARGE SCALE GENOMIC DNA]</scope>
    <source>
        <strain evidence="3 4">YIM90600</strain>
    </source>
</reference>
<keyword evidence="4" id="KW-1185">Reference proteome</keyword>
<organism evidence="2 5">
    <name type="scientific">Actinopolyspora erythraea</name>
    <dbReference type="NCBI Taxonomy" id="414996"/>
    <lineage>
        <taxon>Bacteria</taxon>
        <taxon>Bacillati</taxon>
        <taxon>Actinomycetota</taxon>
        <taxon>Actinomycetes</taxon>
        <taxon>Actinopolysporales</taxon>
        <taxon>Actinopolysporaceae</taxon>
        <taxon>Actinopolyspora</taxon>
    </lineage>
</organism>
<dbReference type="EMBL" id="CP022752">
    <property type="protein sequence ID" value="ASU79846.1"/>
    <property type="molecule type" value="Genomic_DNA"/>
</dbReference>
<dbReference type="HOGENOM" id="CLU_195018_0_0_11"/>
<proteinExistence type="predicted"/>
<gene>
    <name evidence="2" type="ORF">CDG81_18040</name>
    <name evidence="3" type="ORF">IL38_22020</name>
</gene>
<evidence type="ECO:0000256" key="1">
    <source>
        <dbReference type="SAM" id="MobiDB-lite"/>
    </source>
</evidence>
<dbReference type="EMBL" id="JPMV01000041">
    <property type="protein sequence ID" value="KGI79635.1"/>
    <property type="molecule type" value="Genomic_DNA"/>
</dbReference>
<protein>
    <submittedName>
        <fullName evidence="2">Uncharacterized protein</fullName>
    </submittedName>
</protein>
<evidence type="ECO:0000313" key="5">
    <source>
        <dbReference type="Proteomes" id="UP000215043"/>
    </source>
</evidence>
<name>A0A099D2U1_9ACTN</name>
<feature type="region of interest" description="Disordered" evidence="1">
    <location>
        <begin position="36"/>
        <end position="62"/>
    </location>
</feature>
<sequence>MSDAAHELGWRRYSPQQCHDTAVAFEEFTTALREHAQMLPSGELPASGQSTQPTVVEENSDA</sequence>
<dbReference type="RefSeq" id="WP_043577873.1">
    <property type="nucleotide sequence ID" value="NZ_CP022752.1"/>
</dbReference>
<reference evidence="2 5" key="2">
    <citation type="submission" date="2017-08" db="EMBL/GenBank/DDBJ databases">
        <title>The complete genome sequence of moderately halophilic actinomycete Actinopolyspora erythraea YIM 90600, the producer of novel erythromycin, novel actinopolysporins A-C and tubercidin.</title>
        <authorList>
            <person name="Yin M."/>
            <person name="Tang S."/>
        </authorList>
    </citation>
    <scope>NUCLEOTIDE SEQUENCE [LARGE SCALE GENOMIC DNA]</scope>
    <source>
        <strain evidence="2 5">YIM 90600</strain>
    </source>
</reference>
<evidence type="ECO:0000313" key="2">
    <source>
        <dbReference type="EMBL" id="ASU79846.1"/>
    </source>
</evidence>
<evidence type="ECO:0000313" key="3">
    <source>
        <dbReference type="EMBL" id="KGI79635.1"/>
    </source>
</evidence>
<dbReference type="Proteomes" id="UP000215043">
    <property type="component" value="Chromosome"/>
</dbReference>